<evidence type="ECO:0000256" key="12">
    <source>
        <dbReference type="ARBA" id="ARBA00023152"/>
    </source>
</evidence>
<dbReference type="GO" id="GO:0070095">
    <property type="term" value="F:fructose-6-phosphate binding"/>
    <property type="evidence" value="ECO:0007669"/>
    <property type="project" value="TreeGrafter"/>
</dbReference>
<dbReference type="InterPro" id="IPR000023">
    <property type="entry name" value="Phosphofructokinase_dom"/>
</dbReference>
<evidence type="ECO:0000256" key="3">
    <source>
        <dbReference type="ARBA" id="ARBA00004679"/>
    </source>
</evidence>
<reference evidence="15" key="1">
    <citation type="submission" date="2019-08" db="EMBL/GenBank/DDBJ databases">
        <authorList>
            <person name="Kucharzyk K."/>
            <person name="Murdoch R.W."/>
            <person name="Higgins S."/>
            <person name="Loffler F."/>
        </authorList>
    </citation>
    <scope>NUCLEOTIDE SEQUENCE</scope>
</reference>
<dbReference type="GO" id="GO:0006002">
    <property type="term" value="P:fructose 6-phosphate metabolic process"/>
    <property type="evidence" value="ECO:0007669"/>
    <property type="project" value="InterPro"/>
</dbReference>
<evidence type="ECO:0000256" key="2">
    <source>
        <dbReference type="ARBA" id="ARBA00004496"/>
    </source>
</evidence>
<dbReference type="InterPro" id="IPR035966">
    <property type="entry name" value="PKF_sf"/>
</dbReference>
<dbReference type="GO" id="GO:0030388">
    <property type="term" value="P:fructose 1,6-bisphosphate metabolic process"/>
    <property type="evidence" value="ECO:0007669"/>
    <property type="project" value="TreeGrafter"/>
</dbReference>
<dbReference type="Gene3D" id="3.40.50.450">
    <property type="match status" value="1"/>
</dbReference>
<keyword evidence="9 15" id="KW-0418">Kinase</keyword>
<dbReference type="PANTHER" id="PTHR13697:SF4">
    <property type="entry name" value="ATP-DEPENDENT 6-PHOSPHOFRUCTOKINASE"/>
    <property type="match status" value="1"/>
</dbReference>
<sequence length="298" mass="32552">MHLTLDQVLDIADLPGTYLRTARCLEFIQPEYQDKAVKLLHDLDVEGVVVIGGDGSFQGAQALARKGIPTIGIPGTIDNDLGYTELSLGFDTAVNVCVEAVRAIRATSRSHDRASVIEVMGRNCGDIALNTALSTGSEIVIVPEMSNWSVDEIAHRLNALVDRGNQRASIIVAEGAYKTMAPFDVYEFMKDYPSGSRPVFPGSPMDAYFLSRVVEHKVKKTEVRSTVIGYTQRGSQPTARDAAFAFEAGVVAVNLLRHGESNRVVGVHNGKVFHMDIESALQIKPSFNRRMFNMVNAL</sequence>
<dbReference type="NCBIfam" id="NF002872">
    <property type="entry name" value="PRK03202.1"/>
    <property type="match status" value="1"/>
</dbReference>
<accession>A0A645A6R7</accession>
<dbReference type="GO" id="GO:0003872">
    <property type="term" value="F:6-phosphofructokinase activity"/>
    <property type="evidence" value="ECO:0007669"/>
    <property type="project" value="UniProtKB-EC"/>
</dbReference>
<evidence type="ECO:0000256" key="13">
    <source>
        <dbReference type="ARBA" id="ARBA00048070"/>
    </source>
</evidence>
<dbReference type="Gene3D" id="3.40.50.460">
    <property type="entry name" value="Phosphofructokinase domain"/>
    <property type="match status" value="1"/>
</dbReference>
<dbReference type="EMBL" id="VSSQ01012085">
    <property type="protein sequence ID" value="MPM48408.1"/>
    <property type="molecule type" value="Genomic_DNA"/>
</dbReference>
<dbReference type="Pfam" id="PF00365">
    <property type="entry name" value="PFK"/>
    <property type="match status" value="1"/>
</dbReference>
<dbReference type="InterPro" id="IPR012003">
    <property type="entry name" value="ATP_PFK_prok-type"/>
</dbReference>
<keyword evidence="11" id="KW-0460">Magnesium</keyword>
<dbReference type="PANTHER" id="PTHR13697">
    <property type="entry name" value="PHOSPHOFRUCTOKINASE"/>
    <property type="match status" value="1"/>
</dbReference>
<organism evidence="15">
    <name type="scientific">bioreactor metagenome</name>
    <dbReference type="NCBI Taxonomy" id="1076179"/>
    <lineage>
        <taxon>unclassified sequences</taxon>
        <taxon>metagenomes</taxon>
        <taxon>ecological metagenomes</taxon>
    </lineage>
</organism>
<keyword evidence="12" id="KW-0324">Glycolysis</keyword>
<evidence type="ECO:0000256" key="1">
    <source>
        <dbReference type="ARBA" id="ARBA00001946"/>
    </source>
</evidence>
<gene>
    <name evidence="15" type="primary">pfkA_14</name>
    <name evidence="15" type="ORF">SDC9_95133</name>
</gene>
<comment type="cofactor">
    <cofactor evidence="1">
        <name>Mg(2+)</name>
        <dbReference type="ChEBI" id="CHEBI:18420"/>
    </cofactor>
</comment>
<evidence type="ECO:0000256" key="8">
    <source>
        <dbReference type="ARBA" id="ARBA00022741"/>
    </source>
</evidence>
<dbReference type="GO" id="GO:0048029">
    <property type="term" value="F:monosaccharide binding"/>
    <property type="evidence" value="ECO:0007669"/>
    <property type="project" value="TreeGrafter"/>
</dbReference>
<evidence type="ECO:0000256" key="5">
    <source>
        <dbReference type="ARBA" id="ARBA00022490"/>
    </source>
</evidence>
<keyword evidence="6 15" id="KW-0808">Transferase</keyword>
<dbReference type="PIRSF" id="PIRSF000532">
    <property type="entry name" value="ATP_PFK_prok"/>
    <property type="match status" value="1"/>
</dbReference>
<dbReference type="SUPFAM" id="SSF53784">
    <property type="entry name" value="Phosphofructokinase"/>
    <property type="match status" value="1"/>
</dbReference>
<dbReference type="GO" id="GO:0016208">
    <property type="term" value="F:AMP binding"/>
    <property type="evidence" value="ECO:0007669"/>
    <property type="project" value="TreeGrafter"/>
</dbReference>
<evidence type="ECO:0000256" key="9">
    <source>
        <dbReference type="ARBA" id="ARBA00022777"/>
    </source>
</evidence>
<proteinExistence type="predicted"/>
<dbReference type="PRINTS" id="PR00476">
    <property type="entry name" value="PHFRCTKINASE"/>
</dbReference>
<evidence type="ECO:0000259" key="14">
    <source>
        <dbReference type="Pfam" id="PF00365"/>
    </source>
</evidence>
<keyword evidence="10" id="KW-0067">ATP-binding</keyword>
<comment type="subcellular location">
    <subcellularLocation>
        <location evidence="2">Cytoplasm</location>
    </subcellularLocation>
</comment>
<evidence type="ECO:0000256" key="7">
    <source>
        <dbReference type="ARBA" id="ARBA00022723"/>
    </source>
</evidence>
<comment type="pathway">
    <text evidence="3">Carbohydrate degradation; glycolysis; D-glyceraldehyde 3-phosphate and glycerone phosphate from D-glucose: step 3/4.</text>
</comment>
<comment type="catalytic activity">
    <reaction evidence="13">
        <text>beta-D-fructose 6-phosphate + ATP = beta-D-fructose 1,6-bisphosphate + ADP + H(+)</text>
        <dbReference type="Rhea" id="RHEA:16109"/>
        <dbReference type="ChEBI" id="CHEBI:15378"/>
        <dbReference type="ChEBI" id="CHEBI:30616"/>
        <dbReference type="ChEBI" id="CHEBI:32966"/>
        <dbReference type="ChEBI" id="CHEBI:57634"/>
        <dbReference type="ChEBI" id="CHEBI:456216"/>
        <dbReference type="EC" id="2.7.1.11"/>
    </reaction>
</comment>
<dbReference type="GO" id="GO:0005524">
    <property type="term" value="F:ATP binding"/>
    <property type="evidence" value="ECO:0007669"/>
    <property type="project" value="UniProtKB-KW"/>
</dbReference>
<dbReference type="GO" id="GO:0046872">
    <property type="term" value="F:metal ion binding"/>
    <property type="evidence" value="ECO:0007669"/>
    <property type="project" value="UniProtKB-KW"/>
</dbReference>
<evidence type="ECO:0000256" key="6">
    <source>
        <dbReference type="ARBA" id="ARBA00022679"/>
    </source>
</evidence>
<dbReference type="GO" id="GO:0042802">
    <property type="term" value="F:identical protein binding"/>
    <property type="evidence" value="ECO:0007669"/>
    <property type="project" value="TreeGrafter"/>
</dbReference>
<evidence type="ECO:0000256" key="4">
    <source>
        <dbReference type="ARBA" id="ARBA00012055"/>
    </source>
</evidence>
<name>A0A645A6R7_9ZZZZ</name>
<dbReference type="GO" id="GO:0005945">
    <property type="term" value="C:6-phosphofructokinase complex"/>
    <property type="evidence" value="ECO:0007669"/>
    <property type="project" value="TreeGrafter"/>
</dbReference>
<dbReference type="InterPro" id="IPR022953">
    <property type="entry name" value="ATP_PFK"/>
</dbReference>
<feature type="domain" description="Phosphofructokinase" evidence="14">
    <location>
        <begin position="3"/>
        <end position="256"/>
    </location>
</feature>
<protein>
    <recommendedName>
        <fullName evidence="4">6-phosphofructokinase</fullName>
        <ecNumber evidence="4">2.7.1.11</ecNumber>
    </recommendedName>
</protein>
<dbReference type="EC" id="2.7.1.11" evidence="4"/>
<evidence type="ECO:0000256" key="10">
    <source>
        <dbReference type="ARBA" id="ARBA00022840"/>
    </source>
</evidence>
<comment type="caution">
    <text evidence="15">The sequence shown here is derived from an EMBL/GenBank/DDBJ whole genome shotgun (WGS) entry which is preliminary data.</text>
</comment>
<evidence type="ECO:0000256" key="11">
    <source>
        <dbReference type="ARBA" id="ARBA00022842"/>
    </source>
</evidence>
<dbReference type="AlphaFoldDB" id="A0A645A6R7"/>
<dbReference type="FunFam" id="3.40.50.460:FF:000002">
    <property type="entry name" value="ATP-dependent 6-phosphofructokinase"/>
    <property type="match status" value="1"/>
</dbReference>
<evidence type="ECO:0000313" key="15">
    <source>
        <dbReference type="EMBL" id="MPM48408.1"/>
    </source>
</evidence>
<dbReference type="GO" id="GO:0061621">
    <property type="term" value="P:canonical glycolysis"/>
    <property type="evidence" value="ECO:0007669"/>
    <property type="project" value="TreeGrafter"/>
</dbReference>
<keyword evidence="7" id="KW-0479">Metal-binding</keyword>
<keyword evidence="5" id="KW-0963">Cytoplasm</keyword>
<dbReference type="UniPathway" id="UPA00109">
    <property type="reaction ID" value="UER00182"/>
</dbReference>
<keyword evidence="8" id="KW-0547">Nucleotide-binding</keyword>